<dbReference type="eggNOG" id="COG0045">
    <property type="taxonomic scope" value="Bacteria"/>
</dbReference>
<name>B8GPY5_THISH</name>
<dbReference type="InterPro" id="IPR051538">
    <property type="entry name" value="Acyl-CoA_Synth/Transferase"/>
</dbReference>
<evidence type="ECO:0000259" key="5">
    <source>
        <dbReference type="PROSITE" id="PS51186"/>
    </source>
</evidence>
<dbReference type="Gene3D" id="3.30.470.20">
    <property type="entry name" value="ATP-grasp fold, B domain"/>
    <property type="match status" value="1"/>
</dbReference>
<dbReference type="Gene3D" id="3.40.50.720">
    <property type="entry name" value="NAD(P)-binding Rossmann-like Domain"/>
    <property type="match status" value="1"/>
</dbReference>
<dbReference type="GO" id="GO:0043758">
    <property type="term" value="F:acetate-CoA ligase (ADP-forming) activity"/>
    <property type="evidence" value="ECO:0007669"/>
    <property type="project" value="InterPro"/>
</dbReference>
<dbReference type="Proteomes" id="UP000002383">
    <property type="component" value="Chromosome"/>
</dbReference>
<dbReference type="InterPro" id="IPR036291">
    <property type="entry name" value="NAD(P)-bd_dom_sf"/>
</dbReference>
<dbReference type="PANTHER" id="PTHR43334">
    <property type="entry name" value="ACETATE--COA LIGASE [ADP-FORMING]"/>
    <property type="match status" value="1"/>
</dbReference>
<proteinExistence type="inferred from homology"/>
<keyword evidence="2" id="KW-0547">Nucleotide-binding</keyword>
<protein>
    <submittedName>
        <fullName evidence="6">Acetyltransferase</fullName>
    </submittedName>
</protein>
<dbReference type="AlphaFoldDB" id="B8GPY5"/>
<organism evidence="6 7">
    <name type="scientific">Thioalkalivibrio sulfidiphilus (strain HL-EbGR7)</name>
    <dbReference type="NCBI Taxonomy" id="396588"/>
    <lineage>
        <taxon>Bacteria</taxon>
        <taxon>Pseudomonadati</taxon>
        <taxon>Pseudomonadota</taxon>
        <taxon>Gammaproteobacteria</taxon>
        <taxon>Chromatiales</taxon>
        <taxon>Ectothiorhodospiraceae</taxon>
        <taxon>Thioalkalivibrio</taxon>
    </lineage>
</organism>
<keyword evidence="3" id="KW-0067">ATP-binding</keyword>
<dbReference type="PANTHER" id="PTHR43334:SF1">
    <property type="entry name" value="3-HYDROXYPROPIONATE--COA LIGASE [ADP-FORMING]"/>
    <property type="match status" value="1"/>
</dbReference>
<gene>
    <name evidence="6" type="ordered locus">Tgr7_3063</name>
</gene>
<dbReference type="HOGENOM" id="CLU_007415_0_2_6"/>
<dbReference type="SUPFAM" id="SSF51735">
    <property type="entry name" value="NAD(P)-binding Rossmann-fold domains"/>
    <property type="match status" value="1"/>
</dbReference>
<dbReference type="Gene3D" id="3.40.630.30">
    <property type="match status" value="1"/>
</dbReference>
<dbReference type="RefSeq" id="WP_012639594.1">
    <property type="nucleotide sequence ID" value="NC_011901.1"/>
</dbReference>
<evidence type="ECO:0000313" key="6">
    <source>
        <dbReference type="EMBL" id="ACL74132.1"/>
    </source>
</evidence>
<evidence type="ECO:0000256" key="4">
    <source>
        <dbReference type="ARBA" id="ARBA00060888"/>
    </source>
</evidence>
<evidence type="ECO:0000256" key="3">
    <source>
        <dbReference type="ARBA" id="ARBA00022840"/>
    </source>
</evidence>
<dbReference type="Gene3D" id="3.30.1490.20">
    <property type="entry name" value="ATP-grasp fold, A domain"/>
    <property type="match status" value="1"/>
</dbReference>
<dbReference type="SUPFAM" id="SSF55729">
    <property type="entry name" value="Acyl-CoA N-acyltransferases (Nat)"/>
    <property type="match status" value="1"/>
</dbReference>
<keyword evidence="1" id="KW-0436">Ligase</keyword>
<dbReference type="KEGG" id="tgr:Tgr7_3063"/>
<dbReference type="STRING" id="396588.Tgr7_3063"/>
<keyword evidence="7" id="KW-1185">Reference proteome</keyword>
<dbReference type="PROSITE" id="PS51186">
    <property type="entry name" value="GNAT"/>
    <property type="match status" value="1"/>
</dbReference>
<reference evidence="6 7" key="1">
    <citation type="journal article" date="2011" name="Stand. Genomic Sci.">
        <title>Complete genome sequence of 'Thioalkalivibrio sulfidophilus' HL-EbGr7.</title>
        <authorList>
            <person name="Muyzer G."/>
            <person name="Sorokin D.Y."/>
            <person name="Mavromatis K."/>
            <person name="Lapidus A."/>
            <person name="Clum A."/>
            <person name="Ivanova N."/>
            <person name="Pati A."/>
            <person name="d'Haeseleer P."/>
            <person name="Woyke T."/>
            <person name="Kyrpides N.C."/>
        </authorList>
    </citation>
    <scope>NUCLEOTIDE SEQUENCE [LARGE SCALE GENOMIC DNA]</scope>
    <source>
        <strain evidence="6 7">HL-EbGR7</strain>
    </source>
</reference>
<evidence type="ECO:0000256" key="1">
    <source>
        <dbReference type="ARBA" id="ARBA00022598"/>
    </source>
</evidence>
<dbReference type="InterPro" id="IPR043938">
    <property type="entry name" value="Ligase_CoA_dom"/>
</dbReference>
<dbReference type="FunFam" id="3.30.1490.20:FF:000020">
    <property type="entry name" value="Protein lysine acetyltransferase"/>
    <property type="match status" value="1"/>
</dbReference>
<dbReference type="SUPFAM" id="SSF56059">
    <property type="entry name" value="Glutathione synthetase ATP-binding domain-like"/>
    <property type="match status" value="1"/>
</dbReference>
<dbReference type="InterPro" id="IPR016181">
    <property type="entry name" value="Acyl_CoA_acyltransferase"/>
</dbReference>
<dbReference type="EMBL" id="CP001339">
    <property type="protein sequence ID" value="ACL74132.1"/>
    <property type="molecule type" value="Genomic_DNA"/>
</dbReference>
<dbReference type="InterPro" id="IPR013815">
    <property type="entry name" value="ATP_grasp_subdomain_1"/>
</dbReference>
<dbReference type="eggNOG" id="COG0456">
    <property type="taxonomic scope" value="Bacteria"/>
</dbReference>
<feature type="domain" description="N-acetyltransferase" evidence="5">
    <location>
        <begin position="742"/>
        <end position="897"/>
    </location>
</feature>
<dbReference type="InterPro" id="IPR003781">
    <property type="entry name" value="CoA-bd"/>
</dbReference>
<dbReference type="OrthoDB" id="9807426at2"/>
<dbReference type="Pfam" id="PF13607">
    <property type="entry name" value="Succ_CoA_lig"/>
    <property type="match status" value="1"/>
</dbReference>
<dbReference type="CDD" id="cd04301">
    <property type="entry name" value="NAT_SF"/>
    <property type="match status" value="1"/>
</dbReference>
<keyword evidence="6" id="KW-0808">Transferase</keyword>
<accession>B8GPY5</accession>
<dbReference type="GO" id="GO:0005524">
    <property type="term" value="F:ATP binding"/>
    <property type="evidence" value="ECO:0007669"/>
    <property type="project" value="UniProtKB-KW"/>
</dbReference>
<dbReference type="InterPro" id="IPR000182">
    <property type="entry name" value="GNAT_dom"/>
</dbReference>
<dbReference type="SMART" id="SM00881">
    <property type="entry name" value="CoA_binding"/>
    <property type="match status" value="1"/>
</dbReference>
<dbReference type="eggNOG" id="COG1042">
    <property type="taxonomic scope" value="Bacteria"/>
</dbReference>
<dbReference type="SUPFAM" id="SSF52210">
    <property type="entry name" value="Succinyl-CoA synthetase domains"/>
    <property type="match status" value="2"/>
</dbReference>
<comment type="similarity">
    <text evidence="4">In the N-terminal section; belongs to the acetate CoA ligase alpha subunit family.</text>
</comment>
<dbReference type="Gene3D" id="3.40.50.261">
    <property type="entry name" value="Succinyl-CoA synthetase domains"/>
    <property type="match status" value="2"/>
</dbReference>
<dbReference type="Pfam" id="PF13549">
    <property type="entry name" value="ATP-grasp_5"/>
    <property type="match status" value="1"/>
</dbReference>
<sequence>MGPHYLRRILSARGIAVIGASDRPEAVGGLVMRNLRAIGYEGALHPVNPNHPKIMGMRAYPDVAAIERPPELAVIATPAETVPGIVRQCGEAGVAGAIVMSAGFAEAGSQGQRLQAAMLEAARETGLRLIGPNCLGVIRPKHKINATFSRNTALPGHLALVSQSGAICTAILDWAEDQRIGFSLVASLGDAADVDFGDVLDFLALDAETHSILLYVEGIRHARRFMSGLRAAARMKPVIVIKAGRHEEGSRAAMSHTGALVGADDVFDAALERAGAVRAQTVQQLFSAARLLSTAPRVRGNRLAIITNAGGPGVMATDRAVELDVAMAPLAPSTLKHLDATLPAQWSHGNPLDLLGDADAGRYRAALGACLEDPHVDGILTMLTPQAMTDPDGVAEELIGAVQAQDKSGPGKPVLACWMGGKQVSAARKRFSEAGLPHFPTPEASVEAFAYLTAYERNQRLLLQVPGPLSDRSPADVEGARLIIEGVLAEGRKVLGSLEAKAVLSAFRIPVTQTLLARTPAEALVAASTLGYPLAMKIASPDITHKSDVGGVRLNITGAEAVRRHFQEMLQAAREAQPDALIEGVTLERMYRSHYGRELMVGVLRDPVFGPVISFGSGGTSMEVMQDRAVALPPLNETIIRNMISRTRVARLLARFRHMPAVDAAALERVLLRISEMVCELPQVVEMDINPLIVDEHGLAAVDARIGVAFPPAEADPYAHMAIHPYPSSLVSHWQLPDGTPITIRPIRPEDAQIEQAFVRGLSDESRYFRFMQALHELTPQMLVRFTQIDYDREMAFIATLDQDGAELQVAVGRYTANPDQRSCEFALVVADDWQGKGIGTHLMQSLMQVARSRNLTLMEGEVLSSNSNMLALVKRLGFSTRVRPGDEGVVWVGKQL</sequence>
<dbReference type="GO" id="GO:0016747">
    <property type="term" value="F:acyltransferase activity, transferring groups other than amino-acyl groups"/>
    <property type="evidence" value="ECO:0007669"/>
    <property type="project" value="InterPro"/>
</dbReference>
<evidence type="ECO:0000313" key="7">
    <source>
        <dbReference type="Proteomes" id="UP000002383"/>
    </source>
</evidence>
<dbReference type="InterPro" id="IPR016102">
    <property type="entry name" value="Succinyl-CoA_synth-like"/>
</dbReference>
<dbReference type="InterPro" id="IPR032875">
    <property type="entry name" value="Succ_CoA_lig_flav_dom"/>
</dbReference>
<dbReference type="Pfam" id="PF13380">
    <property type="entry name" value="CoA_binding_2"/>
    <property type="match status" value="1"/>
</dbReference>
<evidence type="ECO:0000256" key="2">
    <source>
        <dbReference type="ARBA" id="ARBA00022741"/>
    </source>
</evidence>
<dbReference type="Pfam" id="PF00583">
    <property type="entry name" value="Acetyltransf_1"/>
    <property type="match status" value="1"/>
</dbReference>
<dbReference type="Pfam" id="PF19045">
    <property type="entry name" value="Ligase_CoA_2"/>
    <property type="match status" value="1"/>
</dbReference>